<dbReference type="STRING" id="6669.E9I6K4"/>
<proteinExistence type="predicted"/>
<evidence type="ECO:0000256" key="1">
    <source>
        <dbReference type="SAM" id="MobiDB-lite"/>
    </source>
</evidence>
<dbReference type="OrthoDB" id="10489896at2759"/>
<dbReference type="HOGENOM" id="CLU_863993_0_0_1"/>
<reference evidence="2 3" key="1">
    <citation type="journal article" date="2011" name="Science">
        <title>The ecoresponsive genome of Daphnia pulex.</title>
        <authorList>
            <person name="Colbourne J.K."/>
            <person name="Pfrender M.E."/>
            <person name="Gilbert D."/>
            <person name="Thomas W.K."/>
            <person name="Tucker A."/>
            <person name="Oakley T.H."/>
            <person name="Tokishita S."/>
            <person name="Aerts A."/>
            <person name="Arnold G.J."/>
            <person name="Basu M.K."/>
            <person name="Bauer D.J."/>
            <person name="Caceres C.E."/>
            <person name="Carmel L."/>
            <person name="Casola C."/>
            <person name="Choi J.H."/>
            <person name="Detter J.C."/>
            <person name="Dong Q."/>
            <person name="Dusheyko S."/>
            <person name="Eads B.D."/>
            <person name="Frohlich T."/>
            <person name="Geiler-Samerotte K.A."/>
            <person name="Gerlach D."/>
            <person name="Hatcher P."/>
            <person name="Jogdeo S."/>
            <person name="Krijgsveld J."/>
            <person name="Kriventseva E.V."/>
            <person name="Kultz D."/>
            <person name="Laforsch C."/>
            <person name="Lindquist E."/>
            <person name="Lopez J."/>
            <person name="Manak J.R."/>
            <person name="Muller J."/>
            <person name="Pangilinan J."/>
            <person name="Patwardhan R.P."/>
            <person name="Pitluck S."/>
            <person name="Pritham E.J."/>
            <person name="Rechtsteiner A."/>
            <person name="Rho M."/>
            <person name="Rogozin I.B."/>
            <person name="Sakarya O."/>
            <person name="Salamov A."/>
            <person name="Schaack S."/>
            <person name="Shapiro H."/>
            <person name="Shiga Y."/>
            <person name="Skalitzky C."/>
            <person name="Smith Z."/>
            <person name="Souvorov A."/>
            <person name="Sung W."/>
            <person name="Tang Z."/>
            <person name="Tsuchiya D."/>
            <person name="Tu H."/>
            <person name="Vos H."/>
            <person name="Wang M."/>
            <person name="Wolf Y.I."/>
            <person name="Yamagata H."/>
            <person name="Yamada T."/>
            <person name="Ye Y."/>
            <person name="Shaw J.R."/>
            <person name="Andrews J."/>
            <person name="Crease T.J."/>
            <person name="Tang H."/>
            <person name="Lucas S.M."/>
            <person name="Robertson H.M."/>
            <person name="Bork P."/>
            <person name="Koonin E.V."/>
            <person name="Zdobnov E.M."/>
            <person name="Grigoriev I.V."/>
            <person name="Lynch M."/>
            <person name="Boore J.L."/>
        </authorList>
    </citation>
    <scope>NUCLEOTIDE SEQUENCE [LARGE SCALE GENOMIC DNA]</scope>
</reference>
<keyword evidence="3" id="KW-1185">Reference proteome</keyword>
<dbReference type="PhylomeDB" id="E9I6K4"/>
<dbReference type="AlphaFoldDB" id="E9I6K4"/>
<evidence type="ECO:0000313" key="3">
    <source>
        <dbReference type="Proteomes" id="UP000000305"/>
    </source>
</evidence>
<sequence length="322" mass="37165">MGWMRSFREKISSNRLVSKSWSLPIHSQQTLRRQLNSEEPLLSEPTNQQVNSSADQIRSDQLDPRSYEERRNNWAEQFNHLRQTEEPESVVLQNDSDNHSNIPEPLIGDNTDVLSYNQLLEQARAILDSSETPETNTNLREDPTNLVDIDFSNEGVDRSYFCTQFLHTRITDVPVDDLIFELQYLRKLNQREDITNTEIESALRALLLTEPTIITPFELFSHCQLKTNYEPPTESEYESVVSEREDLIEQNSNLLPLSDQETELIPDDRLVTIPVSIPSSTDISLGYPGDGLTDELDVQWYVPWTSSDNPNVATYDIKMRYP</sequence>
<evidence type="ECO:0000313" key="2">
    <source>
        <dbReference type="EMBL" id="EFX60376.1"/>
    </source>
</evidence>
<feature type="compositionally biased region" description="Polar residues" evidence="1">
    <location>
        <begin position="44"/>
        <end position="56"/>
    </location>
</feature>
<organism evidence="2 3">
    <name type="scientific">Daphnia pulex</name>
    <name type="common">Water flea</name>
    <dbReference type="NCBI Taxonomy" id="6669"/>
    <lineage>
        <taxon>Eukaryota</taxon>
        <taxon>Metazoa</taxon>
        <taxon>Ecdysozoa</taxon>
        <taxon>Arthropoda</taxon>
        <taxon>Crustacea</taxon>
        <taxon>Branchiopoda</taxon>
        <taxon>Diplostraca</taxon>
        <taxon>Cladocera</taxon>
        <taxon>Anomopoda</taxon>
        <taxon>Daphniidae</taxon>
        <taxon>Daphnia</taxon>
    </lineage>
</organism>
<accession>E9I6K4</accession>
<name>E9I6K4_DAPPU</name>
<feature type="compositionally biased region" description="Basic and acidic residues" evidence="1">
    <location>
        <begin position="57"/>
        <end position="67"/>
    </location>
</feature>
<dbReference type="Proteomes" id="UP000000305">
    <property type="component" value="Unassembled WGS sequence"/>
</dbReference>
<feature type="region of interest" description="Disordered" evidence="1">
    <location>
        <begin position="43"/>
        <end position="67"/>
    </location>
</feature>
<dbReference type="KEGG" id="dpx:DAPPUDRAFT_124402"/>
<gene>
    <name evidence="2" type="ORF">DAPPUDRAFT_124402</name>
</gene>
<dbReference type="InParanoid" id="E9I6K4"/>
<protein>
    <submittedName>
        <fullName evidence="2">Uncharacterized protein</fullName>
    </submittedName>
</protein>
<dbReference type="EMBL" id="GL736540">
    <property type="protein sequence ID" value="EFX60376.1"/>
    <property type="molecule type" value="Genomic_DNA"/>
</dbReference>